<dbReference type="InterPro" id="IPR004146">
    <property type="entry name" value="DC1"/>
</dbReference>
<dbReference type="Proteomes" id="UP001472677">
    <property type="component" value="Unassembled WGS sequence"/>
</dbReference>
<gene>
    <name evidence="3" type="ORF">V6N12_010671</name>
</gene>
<organism evidence="3 4">
    <name type="scientific">Hibiscus sabdariffa</name>
    <name type="common">roselle</name>
    <dbReference type="NCBI Taxonomy" id="183260"/>
    <lineage>
        <taxon>Eukaryota</taxon>
        <taxon>Viridiplantae</taxon>
        <taxon>Streptophyta</taxon>
        <taxon>Embryophyta</taxon>
        <taxon>Tracheophyta</taxon>
        <taxon>Spermatophyta</taxon>
        <taxon>Magnoliopsida</taxon>
        <taxon>eudicotyledons</taxon>
        <taxon>Gunneridae</taxon>
        <taxon>Pentapetalae</taxon>
        <taxon>rosids</taxon>
        <taxon>malvids</taxon>
        <taxon>Malvales</taxon>
        <taxon>Malvaceae</taxon>
        <taxon>Malvoideae</taxon>
        <taxon>Hibiscus</taxon>
    </lineage>
</organism>
<feature type="domain" description="DC1" evidence="2">
    <location>
        <begin position="33"/>
        <end position="63"/>
    </location>
</feature>
<name>A0ABR2EKT8_9ROSI</name>
<comment type="caution">
    <text evidence="3">The sequence shown here is derived from an EMBL/GenBank/DDBJ whole genome shotgun (WGS) entry which is preliminary data.</text>
</comment>
<keyword evidence="1" id="KW-0677">Repeat</keyword>
<proteinExistence type="predicted"/>
<evidence type="ECO:0000313" key="4">
    <source>
        <dbReference type="Proteomes" id="UP001472677"/>
    </source>
</evidence>
<keyword evidence="4" id="KW-1185">Reference proteome</keyword>
<dbReference type="Pfam" id="PF03107">
    <property type="entry name" value="C1_2"/>
    <property type="match status" value="1"/>
</dbReference>
<evidence type="ECO:0000256" key="1">
    <source>
        <dbReference type="ARBA" id="ARBA00022737"/>
    </source>
</evidence>
<dbReference type="EMBL" id="JBBPBM010000012">
    <property type="protein sequence ID" value="KAK8562597.1"/>
    <property type="molecule type" value="Genomic_DNA"/>
</dbReference>
<evidence type="ECO:0000259" key="2">
    <source>
        <dbReference type="Pfam" id="PF03107"/>
    </source>
</evidence>
<dbReference type="InterPro" id="IPR046349">
    <property type="entry name" value="C1-like_sf"/>
</dbReference>
<protein>
    <recommendedName>
        <fullName evidence="2">DC1 domain-containing protein</fullName>
    </recommendedName>
</protein>
<dbReference type="PANTHER" id="PTHR46288">
    <property type="entry name" value="PHORBOL-ESTER/DAG-TYPE DOMAIN-CONTAINING PROTEIN"/>
    <property type="match status" value="1"/>
</dbReference>
<reference evidence="3 4" key="1">
    <citation type="journal article" date="2024" name="G3 (Bethesda)">
        <title>Genome assembly of Hibiscus sabdariffa L. provides insights into metabolisms of medicinal natural products.</title>
        <authorList>
            <person name="Kim T."/>
        </authorList>
    </citation>
    <scope>NUCLEOTIDE SEQUENCE [LARGE SCALE GENOMIC DNA]</scope>
    <source>
        <strain evidence="3">TK-2024</strain>
        <tissue evidence="3">Old leaves</tissue>
    </source>
</reference>
<accession>A0ABR2EKT8</accession>
<dbReference type="PANTHER" id="PTHR46288:SF27">
    <property type="entry name" value="CYSTEINE_HISTIDINE-RICH C1 DOMAIN FAMILY PROTEIN"/>
    <property type="match status" value="1"/>
</dbReference>
<sequence length="74" mass="8261">MLRIELVAATPIPSSPPSPTSYSPSSRDYHDARFFLCDACDDYGTGFDYHCSVCEFDLHVGCARLPKTIKHVDH</sequence>
<evidence type="ECO:0000313" key="3">
    <source>
        <dbReference type="EMBL" id="KAK8562597.1"/>
    </source>
</evidence>
<dbReference type="SUPFAM" id="SSF57889">
    <property type="entry name" value="Cysteine-rich domain"/>
    <property type="match status" value="1"/>
</dbReference>